<dbReference type="Gene3D" id="1.10.3210.10">
    <property type="entry name" value="Hypothetical protein af1432"/>
    <property type="match status" value="1"/>
</dbReference>
<comment type="similarity">
    <text evidence="1">Belongs to the heat shock protein 90 family.</text>
</comment>
<dbReference type="RefSeq" id="WP_253243405.1">
    <property type="nucleotide sequence ID" value="NZ_JAMYJR010000057.1"/>
</dbReference>
<name>A0ABT1E6E5_9ACTN</name>
<dbReference type="SUPFAM" id="SSF55874">
    <property type="entry name" value="ATPase domain of HSP90 chaperone/DNA topoisomerase II/histidine kinase"/>
    <property type="match status" value="1"/>
</dbReference>
<evidence type="ECO:0000259" key="5">
    <source>
        <dbReference type="Pfam" id="PF24391"/>
    </source>
</evidence>
<keyword evidence="4" id="KW-0143">Chaperone</keyword>
<proteinExistence type="inferred from homology"/>
<evidence type="ECO:0000256" key="4">
    <source>
        <dbReference type="ARBA" id="ARBA00023186"/>
    </source>
</evidence>
<organism evidence="6 7">
    <name type="scientific">Paractinoplanes aksuensis</name>
    <dbReference type="NCBI Taxonomy" id="2939490"/>
    <lineage>
        <taxon>Bacteria</taxon>
        <taxon>Bacillati</taxon>
        <taxon>Actinomycetota</taxon>
        <taxon>Actinomycetes</taxon>
        <taxon>Micromonosporales</taxon>
        <taxon>Micromonosporaceae</taxon>
        <taxon>Paractinoplanes</taxon>
    </lineage>
</organism>
<sequence length="967" mass="108338">MTDWGLLGEVLANKSSDRDRANVKDLVTHARSLLKLIRETFPRYTMHDEQHAENVIALMGRLAAPRIEQMSGLEAALLILAAYFHDAGMAYRADEIASIPDEEEFQRFLDRHDDAVVATQQNGGVPPGAVVEQYCRERHAERVRVHLDRCDRTMLRWDGKPIIDQLELVCRSHNEGAAALHEPRFRTDFLYQADLRFCAIMLRLADILDLDDTRSPKVIYEHLGLAEHTTPEVAASDREWNKHLIARGFEFPRTPAANYSLQFTAESEDPGNEHRLRAFLRVIEEELQRCRSVADICDERWRGLPLPAQIDESGISSRGYRYGEFRFELDRSAVLNLFTGEQLYDDPYAFIRELLQNALDAIRAREHLYEHRSDGVHVRGWKDDGGYLWLRVDDDGIGMDEATLRKFFLRIGRSYYHSTEFQATLARSGRADQPFGVIGRFGIGVLSCFVVGDQVELSSRPVSGGKAVRLSIKRQDDYFVLQDQDMAGRPMPGPATAEPAFPRAPGTRIAVRVDPNHVELDLDGLLAKVPTYLFAPPVPVLVNDRAVDRATRQLVAEPLIAQPLITDLHLERHGKVRIAAVPLNLTRDGECPDVSGQLLLYIALPPDDAGQGEERSFYSLDRPDEFELPAGSADHLVLTFYKGRRRRAHSQIQLSALPGGAQASAFLAHGSQWGFNGIALPAMTDERGLESEGVAAMVLGCLSLSGDLRPDLTVSRSTVRYLPFPVHSALQLATRRALRKAVTGRTEITDRYTFRQLRLTNLAPVEPFVMSTFRADRLLCGGSWCAEKMQGLGGVSIEDLHERARNGIKSQVFHFPRDPRQLADRVSFAFDDAIMAALLHLFVDTECVIIGSHVNLVVKTDATPHRPEGADLFAPMFSAPFPDNVSLARAGGIMNADHPLTKWLLDNAHALAEHLPALFQRVLRPANFVDAAEWDLALKRVSDSGRVPAPPLAAYVRQDENGWWWSR</sequence>
<feature type="domain" description="HD-CE" evidence="5">
    <location>
        <begin position="41"/>
        <end position="288"/>
    </location>
</feature>
<dbReference type="PRINTS" id="PR00775">
    <property type="entry name" value="HEATSHOCK90"/>
</dbReference>
<dbReference type="Gene3D" id="3.30.565.10">
    <property type="entry name" value="Histidine kinase-like ATPase, C-terminal domain"/>
    <property type="match status" value="1"/>
</dbReference>
<gene>
    <name evidence="6" type="ORF">M1L60_43120</name>
</gene>
<evidence type="ECO:0000256" key="3">
    <source>
        <dbReference type="ARBA" id="ARBA00022840"/>
    </source>
</evidence>
<dbReference type="Pfam" id="PF24391">
    <property type="entry name" value="HD-CE"/>
    <property type="match status" value="1"/>
</dbReference>
<evidence type="ECO:0000313" key="6">
    <source>
        <dbReference type="EMBL" id="MCO8277391.1"/>
    </source>
</evidence>
<dbReference type="InterPro" id="IPR020575">
    <property type="entry name" value="Hsp90_N"/>
</dbReference>
<dbReference type="SUPFAM" id="SSF109604">
    <property type="entry name" value="HD-domain/PDEase-like"/>
    <property type="match status" value="1"/>
</dbReference>
<keyword evidence="2" id="KW-0547">Nucleotide-binding</keyword>
<dbReference type="InterPro" id="IPR036890">
    <property type="entry name" value="HATPase_C_sf"/>
</dbReference>
<keyword evidence="7" id="KW-1185">Reference proteome</keyword>
<comment type="caution">
    <text evidence="6">The sequence shown here is derived from an EMBL/GenBank/DDBJ whole genome shotgun (WGS) entry which is preliminary data.</text>
</comment>
<dbReference type="Proteomes" id="UP001523369">
    <property type="component" value="Unassembled WGS sequence"/>
</dbReference>
<accession>A0ABT1E6E5</accession>
<dbReference type="PANTHER" id="PTHR11528">
    <property type="entry name" value="HEAT SHOCK PROTEIN 90 FAMILY MEMBER"/>
    <property type="match status" value="1"/>
</dbReference>
<dbReference type="InterPro" id="IPR056471">
    <property type="entry name" value="HD-CE"/>
</dbReference>
<reference evidence="6 7" key="1">
    <citation type="submission" date="2022-06" db="EMBL/GenBank/DDBJ databases">
        <title>New Species of the Genus Actinoplanes, ActinopZanes ferrugineus.</title>
        <authorList>
            <person name="Ding P."/>
        </authorList>
    </citation>
    <scope>NUCLEOTIDE SEQUENCE [LARGE SCALE GENOMIC DNA]</scope>
    <source>
        <strain evidence="6 7">TRM88003</strain>
    </source>
</reference>
<protein>
    <submittedName>
        <fullName evidence="6">ATP-binding protein</fullName>
    </submittedName>
</protein>
<dbReference type="InterPro" id="IPR001404">
    <property type="entry name" value="Hsp90_fam"/>
</dbReference>
<dbReference type="GO" id="GO:0005524">
    <property type="term" value="F:ATP binding"/>
    <property type="evidence" value="ECO:0007669"/>
    <property type="project" value="UniProtKB-KW"/>
</dbReference>
<evidence type="ECO:0000256" key="1">
    <source>
        <dbReference type="ARBA" id="ARBA00008239"/>
    </source>
</evidence>
<dbReference type="EMBL" id="JAMYJR010000057">
    <property type="protein sequence ID" value="MCO8277391.1"/>
    <property type="molecule type" value="Genomic_DNA"/>
</dbReference>
<evidence type="ECO:0000313" key="7">
    <source>
        <dbReference type="Proteomes" id="UP001523369"/>
    </source>
</evidence>
<evidence type="ECO:0000256" key="2">
    <source>
        <dbReference type="ARBA" id="ARBA00022741"/>
    </source>
</evidence>
<keyword evidence="3 6" id="KW-0067">ATP-binding</keyword>